<evidence type="ECO:0000313" key="2">
    <source>
        <dbReference type="Proteomes" id="UP000509303"/>
    </source>
</evidence>
<evidence type="ECO:0000313" key="1">
    <source>
        <dbReference type="EMBL" id="QKW50962.1"/>
    </source>
</evidence>
<name>A0A7H8N998_9ACTN</name>
<dbReference type="InterPro" id="IPR034660">
    <property type="entry name" value="DinB/YfiT-like"/>
</dbReference>
<dbReference type="SUPFAM" id="SSF109854">
    <property type="entry name" value="DinB/YfiT-like putative metalloenzymes"/>
    <property type="match status" value="1"/>
</dbReference>
<sequence length="173" mass="19523">MAHHVPVAPHTEERRIPRHQLGEKDMLWAWLRFARATVVAKATGLSEEQLRVRLVPSETTVGGILSHLVTVERHWFGIVLGGQEHPMPFGPDDPDGDWRVAEHDRLDDLLDRYRAACDASDKVIESLPLDSFGAQQTGDYTLRWAMAHVTVDTSRHAGHADLLRELLDGERGW</sequence>
<dbReference type="Proteomes" id="UP000509303">
    <property type="component" value="Chromosome"/>
</dbReference>
<dbReference type="InterPro" id="IPR007061">
    <property type="entry name" value="MST-like"/>
</dbReference>
<reference evidence="1 2" key="1">
    <citation type="submission" date="2020-06" db="EMBL/GenBank/DDBJ databases">
        <title>Genome mining for natural products.</title>
        <authorList>
            <person name="Zhang B."/>
            <person name="Shi J."/>
            <person name="Ge H."/>
        </authorList>
    </citation>
    <scope>NUCLEOTIDE SEQUENCE [LARGE SCALE GENOMIC DNA]</scope>
    <source>
        <strain evidence="1 2">NA00687</strain>
    </source>
</reference>
<protein>
    <submittedName>
        <fullName evidence="1">DinB family protein</fullName>
    </submittedName>
</protein>
<dbReference type="RefSeq" id="WP_176162686.1">
    <property type="nucleotide sequence ID" value="NZ_CP054929.1"/>
</dbReference>
<organism evidence="1 2">
    <name type="scientific">Streptomyces buecherae</name>
    <dbReference type="NCBI Taxonomy" id="2763006"/>
    <lineage>
        <taxon>Bacteria</taxon>
        <taxon>Bacillati</taxon>
        <taxon>Actinomycetota</taxon>
        <taxon>Actinomycetes</taxon>
        <taxon>Kitasatosporales</taxon>
        <taxon>Streptomycetaceae</taxon>
        <taxon>Streptomyces</taxon>
    </lineage>
</organism>
<dbReference type="Gene3D" id="1.20.120.450">
    <property type="entry name" value="dinb family like domain"/>
    <property type="match status" value="1"/>
</dbReference>
<dbReference type="Pfam" id="PF04978">
    <property type="entry name" value="MST"/>
    <property type="match status" value="1"/>
</dbReference>
<dbReference type="EMBL" id="CP054929">
    <property type="protein sequence ID" value="QKW50962.1"/>
    <property type="molecule type" value="Genomic_DNA"/>
</dbReference>
<dbReference type="AlphaFoldDB" id="A0A7H8N998"/>
<accession>A0A7H8N998</accession>
<proteinExistence type="predicted"/>
<keyword evidence="2" id="KW-1185">Reference proteome</keyword>
<gene>
    <name evidence="1" type="ORF">HUT08_17075</name>
</gene>